<feature type="compositionally biased region" description="Low complexity" evidence="3">
    <location>
        <begin position="9"/>
        <end position="18"/>
    </location>
</feature>
<dbReference type="Gene3D" id="1.25.40.180">
    <property type="match status" value="1"/>
</dbReference>
<evidence type="ECO:0000313" key="5">
    <source>
        <dbReference type="EMBL" id="EPY22933.1"/>
    </source>
</evidence>
<dbReference type="PANTHER" id="PTHR18034">
    <property type="entry name" value="CELL CYCLE CONTROL PROTEIN CWF22-RELATED"/>
    <property type="match status" value="1"/>
</dbReference>
<comment type="subcellular location">
    <subcellularLocation>
        <location evidence="1">Nucleus</location>
    </subcellularLocation>
</comment>
<dbReference type="InterPro" id="IPR050781">
    <property type="entry name" value="CWC22_splicing_factor"/>
</dbReference>
<name>S9U1X4_9TRYP</name>
<dbReference type="AlphaFoldDB" id="S9U1X4"/>
<gene>
    <name evidence="5" type="ORF">STCU_08026</name>
</gene>
<dbReference type="GO" id="GO:0042274">
    <property type="term" value="P:ribosomal small subunit biogenesis"/>
    <property type="evidence" value="ECO:0007669"/>
    <property type="project" value="TreeGrafter"/>
</dbReference>
<dbReference type="Proteomes" id="UP000015354">
    <property type="component" value="Unassembled WGS sequence"/>
</dbReference>
<feature type="domain" description="MI" evidence="4">
    <location>
        <begin position="461"/>
        <end position="589"/>
    </location>
</feature>
<evidence type="ECO:0000259" key="4">
    <source>
        <dbReference type="PROSITE" id="PS51366"/>
    </source>
</evidence>
<protein>
    <recommendedName>
        <fullName evidence="4">MI domain-containing protein</fullName>
    </recommendedName>
</protein>
<evidence type="ECO:0000256" key="1">
    <source>
        <dbReference type="ARBA" id="ARBA00004123"/>
    </source>
</evidence>
<dbReference type="InterPro" id="IPR003891">
    <property type="entry name" value="Initiation_fac_eIF4g_MI"/>
</dbReference>
<feature type="region of interest" description="Disordered" evidence="3">
    <location>
        <begin position="399"/>
        <end position="433"/>
    </location>
</feature>
<dbReference type="PANTHER" id="PTHR18034:SF4">
    <property type="entry name" value="NUCLEOLAR MIF4G DOMAIN-CONTAINING PROTEIN 1"/>
    <property type="match status" value="1"/>
</dbReference>
<keyword evidence="6" id="KW-1185">Reference proteome</keyword>
<organism evidence="5 6">
    <name type="scientific">Strigomonas culicis</name>
    <dbReference type="NCBI Taxonomy" id="28005"/>
    <lineage>
        <taxon>Eukaryota</taxon>
        <taxon>Discoba</taxon>
        <taxon>Euglenozoa</taxon>
        <taxon>Kinetoplastea</taxon>
        <taxon>Metakinetoplastina</taxon>
        <taxon>Trypanosomatida</taxon>
        <taxon>Trypanosomatidae</taxon>
        <taxon>Strigomonadinae</taxon>
        <taxon>Strigomonas</taxon>
    </lineage>
</organism>
<accession>S9U1X4</accession>
<evidence type="ECO:0000256" key="2">
    <source>
        <dbReference type="ARBA" id="ARBA00023242"/>
    </source>
</evidence>
<dbReference type="PROSITE" id="PS51366">
    <property type="entry name" value="MI"/>
    <property type="match status" value="1"/>
</dbReference>
<proteinExistence type="predicted"/>
<comment type="caution">
    <text evidence="5">The sequence shown here is derived from an EMBL/GenBank/DDBJ whole genome shotgun (WGS) entry which is preliminary data.</text>
</comment>
<dbReference type="GO" id="GO:0003723">
    <property type="term" value="F:RNA binding"/>
    <property type="evidence" value="ECO:0007669"/>
    <property type="project" value="TreeGrafter"/>
</dbReference>
<dbReference type="EMBL" id="ATMH01008026">
    <property type="protein sequence ID" value="EPY22933.1"/>
    <property type="molecule type" value="Genomic_DNA"/>
</dbReference>
<sequence>MLTAKVKASAHAAPRANARLWGEDDAPAPAPGAGEAVTAATLAEAADDAEADAVVAVPPAVQEQARRAVNRLAIENFAALAQSLSQLFLDGTHSRHVVGRSVLQEMERLTAGDTAALEQGRTLPFAALLRGLQLLHGAQLGAELICFWCQRLHRYIVGRYLVRSAGPPRRVDETAASNMLLVLAQLYLLSGTDAVLMISLLEYLLALASLIYKPEGDRTAAADRALEEEVAMCAAACGLELLRACGAKLLKEVPARMEQALRRARARHTRYVAGGPGDGAGRPIKSIRLETLLEVMSTIAAGRLQDGKRSQQEGETSIVAVQQGLTRLLAGELEGGAKAKRGGAPNYHHYLRMVQSSNQLAGLQFCAVLRASKPPRWYALDVLLDWTENTNRNRYTAAAALDGEDADPAAPTAAARADDASTEEESDDDDDGTDAYALRQAEIKRMRLEEGALAGQHLVSESKKEIFRLVTHAGDDMECFSMLLYRDPGFQRFHETAQVLLQCARQEARYNPFYGHVLQRFVSASAKASAAAASSVCGKVLQFAIWDCFKAIKLEPELDVVGAINLARLLCYLFEEQTFFLGVLRGLDLDASLYGGKTGRGASTGVYNKNINLFTRLLLLRMFLELSPARLTAFFFGGDGFQLNEKQSARSEGASASASHDAHAYKKMLALFIEHHFLDEAQAKKWLPAFYDVLAFETPFDDVSFRNNNNKSGILPAAPTAEERLKLFLKRVRVAHKALKQGIH</sequence>
<feature type="region of interest" description="Disordered" evidence="3">
    <location>
        <begin position="1"/>
        <end position="34"/>
    </location>
</feature>
<evidence type="ECO:0000313" key="6">
    <source>
        <dbReference type="Proteomes" id="UP000015354"/>
    </source>
</evidence>
<feature type="compositionally biased region" description="Acidic residues" evidence="3">
    <location>
        <begin position="420"/>
        <end position="433"/>
    </location>
</feature>
<dbReference type="OrthoDB" id="278102at2759"/>
<reference evidence="5 6" key="1">
    <citation type="journal article" date="2013" name="PLoS ONE">
        <title>Predicting the Proteins of Angomonas deanei, Strigomonas culicis and Their Respective Endosymbionts Reveals New Aspects of the Trypanosomatidae Family.</title>
        <authorList>
            <person name="Motta M.C."/>
            <person name="Martins A.C."/>
            <person name="de Souza S.S."/>
            <person name="Catta-Preta C.M."/>
            <person name="Silva R."/>
            <person name="Klein C.C."/>
            <person name="de Almeida L.G."/>
            <person name="de Lima Cunha O."/>
            <person name="Ciapina L.P."/>
            <person name="Brocchi M."/>
            <person name="Colabardini A.C."/>
            <person name="de Araujo Lima B."/>
            <person name="Machado C.R."/>
            <person name="de Almeida Soares C.M."/>
            <person name="Probst C.M."/>
            <person name="de Menezes C.B."/>
            <person name="Thompson C.E."/>
            <person name="Bartholomeu D.C."/>
            <person name="Gradia D.F."/>
            <person name="Pavoni D.P."/>
            <person name="Grisard E.C."/>
            <person name="Fantinatti-Garboggini F."/>
            <person name="Marchini F.K."/>
            <person name="Rodrigues-Luiz G.F."/>
            <person name="Wagner G."/>
            <person name="Goldman G.H."/>
            <person name="Fietto J.L."/>
            <person name="Elias M.C."/>
            <person name="Goldman M.H."/>
            <person name="Sagot M.F."/>
            <person name="Pereira M."/>
            <person name="Stoco P.H."/>
            <person name="de Mendonca-Neto R.P."/>
            <person name="Teixeira S.M."/>
            <person name="Maciel T.E."/>
            <person name="de Oliveira Mendes T.A."/>
            <person name="Urmenyi T.P."/>
            <person name="de Souza W."/>
            <person name="Schenkman S."/>
            <person name="de Vasconcelos A.T."/>
        </authorList>
    </citation>
    <scope>NUCLEOTIDE SEQUENCE [LARGE SCALE GENOMIC DNA]</scope>
</reference>
<keyword evidence="2" id="KW-0539">Nucleus</keyword>
<evidence type="ECO:0000256" key="3">
    <source>
        <dbReference type="SAM" id="MobiDB-lite"/>
    </source>
</evidence>
<dbReference type="GO" id="GO:0005730">
    <property type="term" value="C:nucleolus"/>
    <property type="evidence" value="ECO:0007669"/>
    <property type="project" value="TreeGrafter"/>
</dbReference>